<evidence type="ECO:0000313" key="3">
    <source>
        <dbReference type="Proteomes" id="UP001434883"/>
    </source>
</evidence>
<dbReference type="PANTHER" id="PTHR33480:SF5">
    <property type="entry name" value="SI:DKEY-51D8.9"/>
    <property type="match status" value="1"/>
</dbReference>
<sequence length="136" mass="15073">MIISILGCLNLTHVATISQLLNLHTYELDQLATFMGHTLGVHKQYYRVHEETSQMTSISRILFALQRGMGKDKRKSLEDITPNINSEEESSDSDADVQSEGTASRSQKETSLDEYCKESTASCKATGGIKKSSNNK</sequence>
<gene>
    <name evidence="2" type="ORF">XENOCAPTIV_023116</name>
</gene>
<dbReference type="PANTHER" id="PTHR33480">
    <property type="entry name" value="SET DOMAIN-CONTAINING PROTEIN-RELATED"/>
    <property type="match status" value="1"/>
</dbReference>
<accession>A0ABV0RA34</accession>
<proteinExistence type="predicted"/>
<feature type="compositionally biased region" description="Basic and acidic residues" evidence="1">
    <location>
        <begin position="69"/>
        <end position="78"/>
    </location>
</feature>
<name>A0ABV0RA34_9TELE</name>
<keyword evidence="3" id="KW-1185">Reference proteome</keyword>
<protein>
    <submittedName>
        <fullName evidence="2">Uncharacterized protein</fullName>
    </submittedName>
</protein>
<feature type="compositionally biased region" description="Acidic residues" evidence="1">
    <location>
        <begin position="86"/>
        <end position="97"/>
    </location>
</feature>
<feature type="compositionally biased region" description="Basic and acidic residues" evidence="1">
    <location>
        <begin position="106"/>
        <end position="117"/>
    </location>
</feature>
<comment type="caution">
    <text evidence="2">The sequence shown here is derived from an EMBL/GenBank/DDBJ whole genome shotgun (WGS) entry which is preliminary data.</text>
</comment>
<evidence type="ECO:0000256" key="1">
    <source>
        <dbReference type="SAM" id="MobiDB-lite"/>
    </source>
</evidence>
<feature type="region of interest" description="Disordered" evidence="1">
    <location>
        <begin position="68"/>
        <end position="136"/>
    </location>
</feature>
<reference evidence="2 3" key="1">
    <citation type="submission" date="2021-06" db="EMBL/GenBank/DDBJ databases">
        <authorList>
            <person name="Palmer J.M."/>
        </authorList>
    </citation>
    <scope>NUCLEOTIDE SEQUENCE [LARGE SCALE GENOMIC DNA]</scope>
    <source>
        <strain evidence="2 3">XC_2019</strain>
        <tissue evidence="2">Muscle</tissue>
    </source>
</reference>
<evidence type="ECO:0000313" key="2">
    <source>
        <dbReference type="EMBL" id="MEQ2205014.1"/>
    </source>
</evidence>
<organism evidence="2 3">
    <name type="scientific">Xenoophorus captivus</name>
    <dbReference type="NCBI Taxonomy" id="1517983"/>
    <lineage>
        <taxon>Eukaryota</taxon>
        <taxon>Metazoa</taxon>
        <taxon>Chordata</taxon>
        <taxon>Craniata</taxon>
        <taxon>Vertebrata</taxon>
        <taxon>Euteleostomi</taxon>
        <taxon>Actinopterygii</taxon>
        <taxon>Neopterygii</taxon>
        <taxon>Teleostei</taxon>
        <taxon>Neoteleostei</taxon>
        <taxon>Acanthomorphata</taxon>
        <taxon>Ovalentaria</taxon>
        <taxon>Atherinomorphae</taxon>
        <taxon>Cyprinodontiformes</taxon>
        <taxon>Goodeidae</taxon>
        <taxon>Xenoophorus</taxon>
    </lineage>
</organism>
<dbReference type="EMBL" id="JAHRIN010038844">
    <property type="protein sequence ID" value="MEQ2205014.1"/>
    <property type="molecule type" value="Genomic_DNA"/>
</dbReference>
<dbReference type="Proteomes" id="UP001434883">
    <property type="component" value="Unassembled WGS sequence"/>
</dbReference>